<evidence type="ECO:0000256" key="3">
    <source>
        <dbReference type="ARBA" id="ARBA00022723"/>
    </source>
</evidence>
<dbReference type="Gene3D" id="1.10.1670.10">
    <property type="entry name" value="Helix-hairpin-Helix base-excision DNA repair enzymes (C-terminal)"/>
    <property type="match status" value="1"/>
</dbReference>
<evidence type="ECO:0000256" key="2">
    <source>
        <dbReference type="ARBA" id="ARBA00022485"/>
    </source>
</evidence>
<protein>
    <recommendedName>
        <fullName evidence="10">Endonuclease III</fullName>
        <ecNumber evidence="10">4.2.99.18</ecNumber>
    </recommendedName>
    <alternativeName>
        <fullName evidence="10">DNA-(apurinic or apyrimidinic site) lyase</fullName>
    </alternativeName>
</protein>
<comment type="caution">
    <text evidence="10">Lacks conserved residue(s) required for the propagation of feature annotation.</text>
</comment>
<accession>A0A1F6BQ30</accession>
<dbReference type="GO" id="GO:0006285">
    <property type="term" value="P:base-excision repair, AP site formation"/>
    <property type="evidence" value="ECO:0007669"/>
    <property type="project" value="TreeGrafter"/>
</dbReference>
<evidence type="ECO:0000256" key="6">
    <source>
        <dbReference type="ARBA" id="ARBA00023004"/>
    </source>
</evidence>
<evidence type="ECO:0000256" key="10">
    <source>
        <dbReference type="HAMAP-Rule" id="MF_00942"/>
    </source>
</evidence>
<keyword evidence="10" id="KW-0238">DNA-binding</keyword>
<reference evidence="12 13" key="1">
    <citation type="journal article" date="2016" name="Nat. Commun.">
        <title>Thousands of microbial genomes shed light on interconnected biogeochemical processes in an aquifer system.</title>
        <authorList>
            <person name="Anantharaman K."/>
            <person name="Brown C.T."/>
            <person name="Hug L.A."/>
            <person name="Sharon I."/>
            <person name="Castelle C.J."/>
            <person name="Probst A.J."/>
            <person name="Thomas B.C."/>
            <person name="Singh A."/>
            <person name="Wilkins M.J."/>
            <person name="Karaoz U."/>
            <person name="Brodie E.L."/>
            <person name="Williams K.H."/>
            <person name="Hubbard S.S."/>
            <person name="Banfield J.F."/>
        </authorList>
    </citation>
    <scope>NUCLEOTIDE SEQUENCE [LARGE SCALE GENOMIC DNA]</scope>
</reference>
<dbReference type="HAMAP" id="MF_00942">
    <property type="entry name" value="Nth"/>
    <property type="match status" value="1"/>
</dbReference>
<keyword evidence="8 10" id="KW-0234">DNA repair</keyword>
<evidence type="ECO:0000256" key="4">
    <source>
        <dbReference type="ARBA" id="ARBA00022763"/>
    </source>
</evidence>
<keyword evidence="5 10" id="KW-0378">Hydrolase</keyword>
<keyword evidence="10" id="KW-0456">Lyase</keyword>
<evidence type="ECO:0000256" key="9">
    <source>
        <dbReference type="ARBA" id="ARBA00023295"/>
    </source>
</evidence>
<dbReference type="EC" id="4.2.99.18" evidence="10"/>
<comment type="catalytic activity">
    <reaction evidence="10">
        <text>2'-deoxyribonucleotide-(2'-deoxyribose 5'-phosphate)-2'-deoxyribonucleotide-DNA = a 3'-end 2'-deoxyribonucleotide-(2,3-dehydro-2,3-deoxyribose 5'-phosphate)-DNA + a 5'-end 5'-phospho-2'-deoxyribonucleoside-DNA + H(+)</text>
        <dbReference type="Rhea" id="RHEA:66592"/>
        <dbReference type="Rhea" id="RHEA-COMP:13180"/>
        <dbReference type="Rhea" id="RHEA-COMP:16897"/>
        <dbReference type="Rhea" id="RHEA-COMP:17067"/>
        <dbReference type="ChEBI" id="CHEBI:15378"/>
        <dbReference type="ChEBI" id="CHEBI:136412"/>
        <dbReference type="ChEBI" id="CHEBI:157695"/>
        <dbReference type="ChEBI" id="CHEBI:167181"/>
        <dbReference type="EC" id="4.2.99.18"/>
    </reaction>
</comment>
<comment type="function">
    <text evidence="10">DNA repair enzyme that has both DNA N-glycosylase activity and AP-lyase activity. The DNA N-glycosylase activity releases various damaged pyrimidines from DNA by cleaving the N-glycosidic bond, leaving an AP (apurinic/apyrimidinic) site. The AP-lyase activity cleaves the phosphodiester bond 3' to the AP site by a beta-elimination, leaving a 3'-terminal unsaturated sugar and a product with a terminal 5'-phosphate.</text>
</comment>
<evidence type="ECO:0000259" key="11">
    <source>
        <dbReference type="SMART" id="SM00478"/>
    </source>
</evidence>
<dbReference type="Pfam" id="PF00730">
    <property type="entry name" value="HhH-GPD"/>
    <property type="match status" value="1"/>
</dbReference>
<dbReference type="PIRSF" id="PIRSF001435">
    <property type="entry name" value="Nth"/>
    <property type="match status" value="1"/>
</dbReference>
<dbReference type="NCBIfam" id="TIGR01083">
    <property type="entry name" value="nth"/>
    <property type="match status" value="1"/>
</dbReference>
<dbReference type="AlphaFoldDB" id="A0A1F6BQ30"/>
<dbReference type="STRING" id="1798470.A3D55_01330"/>
<evidence type="ECO:0000256" key="8">
    <source>
        <dbReference type="ARBA" id="ARBA00023204"/>
    </source>
</evidence>
<keyword evidence="12" id="KW-0540">Nuclease</keyword>
<dbReference type="FunFam" id="1.10.340.30:FF:000001">
    <property type="entry name" value="Endonuclease III"/>
    <property type="match status" value="1"/>
</dbReference>
<proteinExistence type="inferred from homology"/>
<keyword evidence="6" id="KW-0408">Iron</keyword>
<keyword evidence="9 10" id="KW-0326">Glycosidase</keyword>
<dbReference type="PANTHER" id="PTHR10359:SF18">
    <property type="entry name" value="ENDONUCLEASE III"/>
    <property type="match status" value="1"/>
</dbReference>
<keyword evidence="2" id="KW-0004">4Fe-4S</keyword>
<comment type="similarity">
    <text evidence="1 10">Belongs to the Nth/MutY family.</text>
</comment>
<keyword evidence="4 10" id="KW-0227">DNA damage</keyword>
<dbReference type="GO" id="GO:0019104">
    <property type="term" value="F:DNA N-glycosylase activity"/>
    <property type="evidence" value="ECO:0007669"/>
    <property type="project" value="UniProtKB-UniRule"/>
</dbReference>
<dbReference type="SMART" id="SM00478">
    <property type="entry name" value="ENDO3c"/>
    <property type="match status" value="1"/>
</dbReference>
<dbReference type="GO" id="GO:0051539">
    <property type="term" value="F:4 iron, 4 sulfur cluster binding"/>
    <property type="evidence" value="ECO:0007669"/>
    <property type="project" value="UniProtKB-KW"/>
</dbReference>
<dbReference type="InterPro" id="IPR003265">
    <property type="entry name" value="HhH-GPD_domain"/>
</dbReference>
<evidence type="ECO:0000313" key="12">
    <source>
        <dbReference type="EMBL" id="OGG39036.1"/>
    </source>
</evidence>
<keyword evidence="3" id="KW-0479">Metal-binding</keyword>
<dbReference type="GO" id="GO:0003677">
    <property type="term" value="F:DNA binding"/>
    <property type="evidence" value="ECO:0007669"/>
    <property type="project" value="UniProtKB-UniRule"/>
</dbReference>
<evidence type="ECO:0000256" key="5">
    <source>
        <dbReference type="ARBA" id="ARBA00022801"/>
    </source>
</evidence>
<dbReference type="Proteomes" id="UP000178825">
    <property type="component" value="Unassembled WGS sequence"/>
</dbReference>
<gene>
    <name evidence="10" type="primary">nth</name>
    <name evidence="12" type="ORF">A3D55_01330</name>
</gene>
<evidence type="ECO:0000313" key="13">
    <source>
        <dbReference type="Proteomes" id="UP000178825"/>
    </source>
</evidence>
<organism evidence="12 13">
    <name type="scientific">Candidatus Jorgensenbacteria bacterium RIFCSPHIGHO2_02_FULL_45_20</name>
    <dbReference type="NCBI Taxonomy" id="1798470"/>
    <lineage>
        <taxon>Bacteria</taxon>
        <taxon>Candidatus Joergenseniibacteriota</taxon>
    </lineage>
</organism>
<dbReference type="InterPro" id="IPR011257">
    <property type="entry name" value="DNA_glycosylase"/>
</dbReference>
<dbReference type="EMBL" id="MFKJ01000009">
    <property type="protein sequence ID" value="OGG39036.1"/>
    <property type="molecule type" value="Genomic_DNA"/>
</dbReference>
<dbReference type="InterPro" id="IPR005759">
    <property type="entry name" value="Nth"/>
</dbReference>
<dbReference type="Gene3D" id="1.10.340.30">
    <property type="entry name" value="Hypothetical protein, domain 2"/>
    <property type="match status" value="1"/>
</dbReference>
<keyword evidence="7" id="KW-0411">Iron-sulfur</keyword>
<sequence length="211" mass="24433">MGNKTTFNKKRRRARKIFAKLKRLFPEAGMNLHYSNNWELLVSVMLSAQCTDKKVNEVTKTLFKKYKTVDDYISVSLSGFMKDIRPVGLHRSKAKNIIASSRMFKQKFSGRLPKTISGMLLFPGVGRKTANVVLGNAYGISEGIAIDTHVRRLARKLELSHNFTPEKIESDLMRIFPKKDWFMLTYYLIEYGRRYCHARAHNHEKCPLSKI</sequence>
<name>A0A1F6BQ30_9BACT</name>
<dbReference type="SUPFAM" id="SSF48150">
    <property type="entry name" value="DNA-glycosylase"/>
    <property type="match status" value="1"/>
</dbReference>
<dbReference type="PANTHER" id="PTHR10359">
    <property type="entry name" value="A/G-SPECIFIC ADENINE GLYCOSYLASE/ENDONUCLEASE III"/>
    <property type="match status" value="1"/>
</dbReference>
<keyword evidence="12" id="KW-0255">Endonuclease</keyword>
<dbReference type="GO" id="GO:0140078">
    <property type="term" value="F:class I DNA-(apurinic or apyrimidinic site) endonuclease activity"/>
    <property type="evidence" value="ECO:0007669"/>
    <property type="project" value="UniProtKB-EC"/>
</dbReference>
<feature type="domain" description="HhH-GPD" evidence="11">
    <location>
        <begin position="46"/>
        <end position="194"/>
    </location>
</feature>
<dbReference type="GO" id="GO:0046872">
    <property type="term" value="F:metal ion binding"/>
    <property type="evidence" value="ECO:0007669"/>
    <property type="project" value="UniProtKB-KW"/>
</dbReference>
<evidence type="ECO:0000256" key="7">
    <source>
        <dbReference type="ARBA" id="ARBA00023014"/>
    </source>
</evidence>
<dbReference type="CDD" id="cd00056">
    <property type="entry name" value="ENDO3c"/>
    <property type="match status" value="1"/>
</dbReference>
<comment type="cofactor">
    <cofactor evidence="10">
        <name>[4Fe-4S] cluster</name>
        <dbReference type="ChEBI" id="CHEBI:49883"/>
    </cofactor>
    <text evidence="10">Binds 1 [4Fe-4S] cluster.</text>
</comment>
<dbReference type="InterPro" id="IPR023170">
    <property type="entry name" value="HhH_base_excis_C"/>
</dbReference>
<comment type="caution">
    <text evidence="12">The sequence shown here is derived from an EMBL/GenBank/DDBJ whole genome shotgun (WGS) entry which is preliminary data.</text>
</comment>
<evidence type="ECO:0000256" key="1">
    <source>
        <dbReference type="ARBA" id="ARBA00008343"/>
    </source>
</evidence>